<proteinExistence type="inferred from homology"/>
<sequence length="96" mass="11099">MNKYELALVVSAKIEDDARTATVEKAKEYITRAGGAVTEVEEWGKKRLAYEIQKMNEAFYYFIQFEAESNVPALVEQDVRIMDNVLRFLCVRKDEA</sequence>
<evidence type="ECO:0000256" key="1">
    <source>
        <dbReference type="ARBA" id="ARBA00009512"/>
    </source>
</evidence>
<keyword evidence="4" id="KW-0699">rRNA-binding</keyword>
<keyword evidence="4" id="KW-0694">RNA-binding</keyword>
<name>A0A1H3G5H3_9FIRM</name>
<dbReference type="SUPFAM" id="SSF54995">
    <property type="entry name" value="Ribosomal protein S6"/>
    <property type="match status" value="1"/>
</dbReference>
<evidence type="ECO:0000256" key="2">
    <source>
        <dbReference type="ARBA" id="ARBA00035104"/>
    </source>
</evidence>
<dbReference type="InterPro" id="IPR035980">
    <property type="entry name" value="Ribosomal_bS6_sf"/>
</dbReference>
<comment type="similarity">
    <text evidence="1 4">Belongs to the bacterial ribosomal protein bS6 family.</text>
</comment>
<keyword evidence="4 5" id="KW-0689">Ribosomal protein</keyword>
<reference evidence="5 6" key="1">
    <citation type="submission" date="2016-10" db="EMBL/GenBank/DDBJ databases">
        <authorList>
            <person name="de Groot N.N."/>
        </authorList>
    </citation>
    <scope>NUCLEOTIDE SEQUENCE [LARGE SCALE GENOMIC DNA]</scope>
    <source>
        <strain evidence="5 6">DSM 14045</strain>
    </source>
</reference>
<dbReference type="GO" id="GO:0005737">
    <property type="term" value="C:cytoplasm"/>
    <property type="evidence" value="ECO:0007669"/>
    <property type="project" value="UniProtKB-ARBA"/>
</dbReference>
<dbReference type="GO" id="GO:1990904">
    <property type="term" value="C:ribonucleoprotein complex"/>
    <property type="evidence" value="ECO:0007669"/>
    <property type="project" value="UniProtKB-KW"/>
</dbReference>
<dbReference type="Pfam" id="PF01250">
    <property type="entry name" value="Ribosomal_S6"/>
    <property type="match status" value="1"/>
</dbReference>
<dbReference type="GO" id="GO:0006412">
    <property type="term" value="P:translation"/>
    <property type="evidence" value="ECO:0007669"/>
    <property type="project" value="UniProtKB-UniRule"/>
</dbReference>
<gene>
    <name evidence="4" type="primary">rpsF</name>
    <name evidence="5" type="ORF">SAMN02910414_00452</name>
</gene>
<evidence type="ECO:0000313" key="5">
    <source>
        <dbReference type="EMBL" id="SDX98592.1"/>
    </source>
</evidence>
<dbReference type="InterPro" id="IPR000529">
    <property type="entry name" value="Ribosomal_bS6"/>
</dbReference>
<evidence type="ECO:0000256" key="3">
    <source>
        <dbReference type="ARBA" id="ARBA00035294"/>
    </source>
</evidence>
<dbReference type="GO" id="GO:0005840">
    <property type="term" value="C:ribosome"/>
    <property type="evidence" value="ECO:0007669"/>
    <property type="project" value="UniProtKB-KW"/>
</dbReference>
<dbReference type="EMBL" id="FNPG01000006">
    <property type="protein sequence ID" value="SDX98592.1"/>
    <property type="molecule type" value="Genomic_DNA"/>
</dbReference>
<evidence type="ECO:0000256" key="4">
    <source>
        <dbReference type="HAMAP-Rule" id="MF_00360"/>
    </source>
</evidence>
<dbReference type="InterPro" id="IPR014717">
    <property type="entry name" value="Transl_elong_EF1B/ribsomal_bS6"/>
</dbReference>
<dbReference type="HAMAP" id="MF_00360">
    <property type="entry name" value="Ribosomal_bS6"/>
    <property type="match status" value="1"/>
</dbReference>
<evidence type="ECO:0000313" key="6">
    <source>
        <dbReference type="Proteomes" id="UP000183918"/>
    </source>
</evidence>
<comment type="function">
    <text evidence="2 4">Binds together with bS18 to 16S ribosomal RNA.</text>
</comment>
<organism evidence="5 6">
    <name type="scientific">Lachnobacterium bovis DSM 14045</name>
    <dbReference type="NCBI Taxonomy" id="1122142"/>
    <lineage>
        <taxon>Bacteria</taxon>
        <taxon>Bacillati</taxon>
        <taxon>Bacillota</taxon>
        <taxon>Clostridia</taxon>
        <taxon>Lachnospirales</taxon>
        <taxon>Lachnospiraceae</taxon>
        <taxon>Lachnobacterium</taxon>
    </lineage>
</organism>
<dbReference type="RefSeq" id="WP_074715809.1">
    <property type="nucleotide sequence ID" value="NZ_FNPG01000006.1"/>
</dbReference>
<dbReference type="GO" id="GO:0003735">
    <property type="term" value="F:structural constituent of ribosome"/>
    <property type="evidence" value="ECO:0007669"/>
    <property type="project" value="InterPro"/>
</dbReference>
<protein>
    <recommendedName>
        <fullName evidence="3 4">Small ribosomal subunit protein bS6</fullName>
    </recommendedName>
</protein>
<accession>A0A1H3G5H3</accession>
<dbReference type="PANTHER" id="PTHR21011:SF1">
    <property type="entry name" value="SMALL RIBOSOMAL SUBUNIT PROTEIN BS6M"/>
    <property type="match status" value="1"/>
</dbReference>
<dbReference type="GO" id="GO:0070181">
    <property type="term" value="F:small ribosomal subunit rRNA binding"/>
    <property type="evidence" value="ECO:0007669"/>
    <property type="project" value="TreeGrafter"/>
</dbReference>
<keyword evidence="6" id="KW-1185">Reference proteome</keyword>
<dbReference type="InterPro" id="IPR020814">
    <property type="entry name" value="Ribosomal_S6_plastid/chlpt"/>
</dbReference>
<dbReference type="PANTHER" id="PTHR21011">
    <property type="entry name" value="MITOCHONDRIAL 28S RIBOSOMAL PROTEIN S6"/>
    <property type="match status" value="1"/>
</dbReference>
<dbReference type="STRING" id="1122142.SAMN02910414_00452"/>
<dbReference type="AlphaFoldDB" id="A0A1H3G5H3"/>
<dbReference type="eggNOG" id="COG0360">
    <property type="taxonomic scope" value="Bacteria"/>
</dbReference>
<dbReference type="CDD" id="cd00473">
    <property type="entry name" value="bS6"/>
    <property type="match status" value="1"/>
</dbReference>
<keyword evidence="4" id="KW-0687">Ribonucleoprotein</keyword>
<dbReference type="OrthoDB" id="9812702at2"/>
<dbReference type="NCBIfam" id="TIGR00166">
    <property type="entry name" value="S6"/>
    <property type="match status" value="1"/>
</dbReference>
<dbReference type="Gene3D" id="3.30.70.60">
    <property type="match status" value="1"/>
</dbReference>
<dbReference type="Proteomes" id="UP000183918">
    <property type="component" value="Unassembled WGS sequence"/>
</dbReference>